<dbReference type="STRING" id="633440.SAMN05421869_10343"/>
<accession>A0A1G8EN19</accession>
<dbReference type="EMBL" id="FNDJ01000003">
    <property type="protein sequence ID" value="SDH71242.1"/>
    <property type="molecule type" value="Genomic_DNA"/>
</dbReference>
<proteinExistence type="predicted"/>
<dbReference type="Proteomes" id="UP000199202">
    <property type="component" value="Unassembled WGS sequence"/>
</dbReference>
<dbReference type="OrthoDB" id="164904at2"/>
<gene>
    <name evidence="1" type="ORF">SAMN05421869_10343</name>
</gene>
<name>A0A1G8EN19_9ACTN</name>
<dbReference type="RefSeq" id="WP_090929997.1">
    <property type="nucleotide sequence ID" value="NZ_FNDJ01000003.1"/>
</dbReference>
<evidence type="ECO:0000313" key="1">
    <source>
        <dbReference type="EMBL" id="SDH71242.1"/>
    </source>
</evidence>
<sequence length="154" mass="16524">MQISQLPYLDEHATTIAADVHDVWPVLVEAVGRAFSGAATTLYARAIGCADHAESGPRPLAEGSTLAGFRVAAAVPGAELALEGRHRFSSYALIFRLERLAPGRSRLIAESRAAFPGWSGGLYRLLVIGTGGHVVLLRHLLSGIRRRSEQPYPV</sequence>
<keyword evidence="2" id="KW-1185">Reference proteome</keyword>
<reference evidence="1 2" key="1">
    <citation type="submission" date="2016-10" db="EMBL/GenBank/DDBJ databases">
        <authorList>
            <person name="de Groot N.N."/>
        </authorList>
    </citation>
    <scope>NUCLEOTIDE SEQUENCE [LARGE SCALE GENOMIC DNA]</scope>
    <source>
        <strain evidence="1 2">CGMCC 4.6533</strain>
    </source>
</reference>
<protein>
    <recommendedName>
        <fullName evidence="3">DUF2867 domain-containing protein</fullName>
    </recommendedName>
</protein>
<organism evidence="1 2">
    <name type="scientific">Nonomuraea jiangxiensis</name>
    <dbReference type="NCBI Taxonomy" id="633440"/>
    <lineage>
        <taxon>Bacteria</taxon>
        <taxon>Bacillati</taxon>
        <taxon>Actinomycetota</taxon>
        <taxon>Actinomycetes</taxon>
        <taxon>Streptosporangiales</taxon>
        <taxon>Streptosporangiaceae</taxon>
        <taxon>Nonomuraea</taxon>
    </lineage>
</organism>
<evidence type="ECO:0008006" key="3">
    <source>
        <dbReference type="Google" id="ProtNLM"/>
    </source>
</evidence>
<evidence type="ECO:0000313" key="2">
    <source>
        <dbReference type="Proteomes" id="UP000199202"/>
    </source>
</evidence>
<dbReference type="AlphaFoldDB" id="A0A1G8EN19"/>